<reference evidence="1" key="1">
    <citation type="submission" date="2021-09" db="EMBL/GenBank/DDBJ databases">
        <authorList>
            <consortium name="AG Swart"/>
            <person name="Singh M."/>
            <person name="Singh A."/>
            <person name="Seah K."/>
            <person name="Emmerich C."/>
        </authorList>
    </citation>
    <scope>NUCLEOTIDE SEQUENCE</scope>
    <source>
        <strain evidence="1">ATCC30299</strain>
    </source>
</reference>
<accession>A0AAU9JJG4</accession>
<dbReference type="Proteomes" id="UP001162131">
    <property type="component" value="Unassembled WGS sequence"/>
</dbReference>
<comment type="caution">
    <text evidence="1">The sequence shown here is derived from an EMBL/GenBank/DDBJ whole genome shotgun (WGS) entry which is preliminary data.</text>
</comment>
<evidence type="ECO:0000313" key="1">
    <source>
        <dbReference type="EMBL" id="CAG9321839.1"/>
    </source>
</evidence>
<sequence>MCPIPGDKLFGLSNNLNFFKSSCSVFIIDEEKLNLQFIQKFSLSEASFQRGPEKIIFSIDEDNALKTFLIIPRIIKNVGTYYNNFFYISMKDILGFDLVNQRWHAIVKSEEDRFWCSSLSFNNSILALEYEREEIYSVFGWFSWDITRKLYKWPF</sequence>
<proteinExistence type="predicted"/>
<evidence type="ECO:0000313" key="2">
    <source>
        <dbReference type="Proteomes" id="UP001162131"/>
    </source>
</evidence>
<gene>
    <name evidence="1" type="ORF">BSTOLATCC_MIC29746</name>
</gene>
<protein>
    <submittedName>
        <fullName evidence="1">Uncharacterized protein</fullName>
    </submittedName>
</protein>
<name>A0AAU9JJG4_9CILI</name>
<keyword evidence="2" id="KW-1185">Reference proteome</keyword>
<dbReference type="EMBL" id="CAJZBQ010000029">
    <property type="protein sequence ID" value="CAG9321839.1"/>
    <property type="molecule type" value="Genomic_DNA"/>
</dbReference>
<organism evidence="1 2">
    <name type="scientific">Blepharisma stoltei</name>
    <dbReference type="NCBI Taxonomy" id="1481888"/>
    <lineage>
        <taxon>Eukaryota</taxon>
        <taxon>Sar</taxon>
        <taxon>Alveolata</taxon>
        <taxon>Ciliophora</taxon>
        <taxon>Postciliodesmatophora</taxon>
        <taxon>Heterotrichea</taxon>
        <taxon>Heterotrichida</taxon>
        <taxon>Blepharismidae</taxon>
        <taxon>Blepharisma</taxon>
    </lineage>
</organism>
<dbReference type="AlphaFoldDB" id="A0AAU9JJG4"/>